<keyword evidence="13" id="KW-0998">Cell outer membrane</keyword>
<dbReference type="EMBL" id="CP059732">
    <property type="protein sequence ID" value="QMW05273.1"/>
    <property type="molecule type" value="Genomic_DNA"/>
</dbReference>
<evidence type="ECO:0000259" key="16">
    <source>
        <dbReference type="Pfam" id="PF02563"/>
    </source>
</evidence>
<keyword evidence="19" id="KW-1185">Reference proteome</keyword>
<comment type="similarity">
    <text evidence="2">Belongs to the BexD/CtrA/VexA family.</text>
</comment>
<keyword evidence="11 15" id="KW-0472">Membrane</keyword>
<keyword evidence="9" id="KW-0406">Ion transport</keyword>
<evidence type="ECO:0000256" key="8">
    <source>
        <dbReference type="ARBA" id="ARBA00023047"/>
    </source>
</evidence>
<dbReference type="InterPro" id="IPR003715">
    <property type="entry name" value="Poly_export_N"/>
</dbReference>
<evidence type="ECO:0000256" key="12">
    <source>
        <dbReference type="ARBA" id="ARBA00023139"/>
    </source>
</evidence>
<dbReference type="Proteomes" id="UP000515369">
    <property type="component" value="Chromosome"/>
</dbReference>
<dbReference type="AlphaFoldDB" id="A0A7G5H2D1"/>
<dbReference type="GO" id="GO:0015159">
    <property type="term" value="F:polysaccharide transmembrane transporter activity"/>
    <property type="evidence" value="ECO:0007669"/>
    <property type="project" value="InterPro"/>
</dbReference>
<dbReference type="PANTHER" id="PTHR33619:SF3">
    <property type="entry name" value="POLYSACCHARIDE EXPORT PROTEIN GFCE-RELATED"/>
    <property type="match status" value="1"/>
</dbReference>
<dbReference type="GO" id="GO:0009279">
    <property type="term" value="C:cell outer membrane"/>
    <property type="evidence" value="ECO:0007669"/>
    <property type="project" value="UniProtKB-SubCell"/>
</dbReference>
<evidence type="ECO:0000256" key="11">
    <source>
        <dbReference type="ARBA" id="ARBA00023136"/>
    </source>
</evidence>
<evidence type="ECO:0000256" key="7">
    <source>
        <dbReference type="ARBA" id="ARBA00022729"/>
    </source>
</evidence>
<gene>
    <name evidence="18" type="ORF">H3H32_10490</name>
</gene>
<evidence type="ECO:0000313" key="19">
    <source>
        <dbReference type="Proteomes" id="UP000515369"/>
    </source>
</evidence>
<feature type="transmembrane region" description="Helical" evidence="15">
    <location>
        <begin position="235"/>
        <end position="254"/>
    </location>
</feature>
<evidence type="ECO:0000256" key="10">
    <source>
        <dbReference type="ARBA" id="ARBA00023114"/>
    </source>
</evidence>
<dbReference type="Gene3D" id="3.10.560.10">
    <property type="entry name" value="Outer membrane lipoprotein wza domain like"/>
    <property type="match status" value="1"/>
</dbReference>
<dbReference type="KEGG" id="sfol:H3H32_10490"/>
<dbReference type="GO" id="GO:0006811">
    <property type="term" value="P:monoatomic ion transport"/>
    <property type="evidence" value="ECO:0007669"/>
    <property type="project" value="UniProtKB-KW"/>
</dbReference>
<keyword evidence="10" id="KW-0626">Porin</keyword>
<evidence type="ECO:0000256" key="15">
    <source>
        <dbReference type="SAM" id="Phobius"/>
    </source>
</evidence>
<keyword evidence="14" id="KW-0449">Lipoprotein</keyword>
<feature type="domain" description="Polysaccharide export protein N-terminal" evidence="16">
    <location>
        <begin position="42"/>
        <end position="138"/>
    </location>
</feature>
<evidence type="ECO:0000256" key="4">
    <source>
        <dbReference type="ARBA" id="ARBA00022452"/>
    </source>
</evidence>
<dbReference type="GO" id="GO:0046930">
    <property type="term" value="C:pore complex"/>
    <property type="evidence" value="ECO:0007669"/>
    <property type="project" value="UniProtKB-KW"/>
</dbReference>
<dbReference type="RefSeq" id="WP_182462619.1">
    <property type="nucleotide sequence ID" value="NZ_CP059732.1"/>
</dbReference>
<evidence type="ECO:0000313" key="18">
    <source>
        <dbReference type="EMBL" id="QMW05273.1"/>
    </source>
</evidence>
<evidence type="ECO:0000256" key="1">
    <source>
        <dbReference type="ARBA" id="ARBA00004571"/>
    </source>
</evidence>
<reference evidence="18 19" key="1">
    <citation type="submission" date="2020-07" db="EMBL/GenBank/DDBJ databases">
        <title>Spirosoma foliorum sp. nov., isolated from the leaves on the Nejang mountain Korea, Republic of.</title>
        <authorList>
            <person name="Ho H."/>
            <person name="Lee Y.-J."/>
            <person name="Nurcahyanto D.-A."/>
            <person name="Kim S.-G."/>
        </authorList>
    </citation>
    <scope>NUCLEOTIDE SEQUENCE [LARGE SCALE GENOMIC DNA]</scope>
    <source>
        <strain evidence="18 19">PL0136</strain>
    </source>
</reference>
<evidence type="ECO:0000256" key="3">
    <source>
        <dbReference type="ARBA" id="ARBA00022448"/>
    </source>
</evidence>
<evidence type="ECO:0000256" key="2">
    <source>
        <dbReference type="ARBA" id="ARBA00009450"/>
    </source>
</evidence>
<dbReference type="Pfam" id="PF02563">
    <property type="entry name" value="Poly_export"/>
    <property type="match status" value="1"/>
</dbReference>
<evidence type="ECO:0000256" key="5">
    <source>
        <dbReference type="ARBA" id="ARBA00022597"/>
    </source>
</evidence>
<keyword evidence="4" id="KW-1134">Transmembrane beta strand</keyword>
<accession>A0A7G5H2D1</accession>
<comment type="subcellular location">
    <subcellularLocation>
        <location evidence="1">Cell outer membrane</location>
        <topology evidence="1">Multi-pass membrane protein</topology>
    </subcellularLocation>
</comment>
<keyword evidence="8" id="KW-0625">Polysaccharide transport</keyword>
<evidence type="ECO:0000256" key="14">
    <source>
        <dbReference type="ARBA" id="ARBA00023288"/>
    </source>
</evidence>
<dbReference type="Pfam" id="PF22461">
    <property type="entry name" value="SLBB_2"/>
    <property type="match status" value="1"/>
</dbReference>
<keyword evidence="5" id="KW-0762">Sugar transport</keyword>
<evidence type="ECO:0000256" key="13">
    <source>
        <dbReference type="ARBA" id="ARBA00023237"/>
    </source>
</evidence>
<evidence type="ECO:0000256" key="9">
    <source>
        <dbReference type="ARBA" id="ARBA00023065"/>
    </source>
</evidence>
<organism evidence="18 19">
    <name type="scientific">Spirosoma foliorum</name>
    <dbReference type="NCBI Taxonomy" id="2710596"/>
    <lineage>
        <taxon>Bacteria</taxon>
        <taxon>Pseudomonadati</taxon>
        <taxon>Bacteroidota</taxon>
        <taxon>Cytophagia</taxon>
        <taxon>Cytophagales</taxon>
        <taxon>Cytophagaceae</taxon>
        <taxon>Spirosoma</taxon>
    </lineage>
</organism>
<evidence type="ECO:0000259" key="17">
    <source>
        <dbReference type="Pfam" id="PF22461"/>
    </source>
</evidence>
<keyword evidence="12" id="KW-0564">Palmitate</keyword>
<keyword evidence="6 15" id="KW-0812">Transmembrane</keyword>
<dbReference type="InterPro" id="IPR054765">
    <property type="entry name" value="SLBB_dom"/>
</dbReference>
<keyword evidence="3" id="KW-0813">Transport</keyword>
<sequence length="256" mass="28239">MLTIWGVLGHMMGCVSSKQVVYFQDNAGARNSVQLAEAYIPTIKPGDVLSIQVSSLNPEASVYFNPYTPTSTASVRTQQQTNTSGLPEMAGYLVTPSGDIELPLVGRLTVSDLTISECNALIKKKLTPFLKEPTVNIRNLNFRISVLGEVNRPALFTIPNDQVTLIEAIGLAGDATIYGRRNNVLVIREENGKKTFARVDLTQRDLFRSPYYYLHPNDIVYVEPGKARVANADRFYLIVPTVLSALSFIAILLTRS</sequence>
<evidence type="ECO:0000256" key="6">
    <source>
        <dbReference type="ARBA" id="ARBA00022692"/>
    </source>
</evidence>
<feature type="domain" description="SLBB" evidence="17">
    <location>
        <begin position="143"/>
        <end position="222"/>
    </location>
</feature>
<protein>
    <submittedName>
        <fullName evidence="18">Polysaccharide export protein</fullName>
    </submittedName>
</protein>
<name>A0A7G5H2D1_9BACT</name>
<proteinExistence type="inferred from homology"/>
<keyword evidence="7" id="KW-0732">Signal</keyword>
<dbReference type="GO" id="GO:0015288">
    <property type="term" value="F:porin activity"/>
    <property type="evidence" value="ECO:0007669"/>
    <property type="project" value="UniProtKB-KW"/>
</dbReference>
<keyword evidence="15" id="KW-1133">Transmembrane helix</keyword>
<dbReference type="InterPro" id="IPR049712">
    <property type="entry name" value="Poly_export"/>
</dbReference>
<dbReference type="PANTHER" id="PTHR33619">
    <property type="entry name" value="POLYSACCHARIDE EXPORT PROTEIN GFCE-RELATED"/>
    <property type="match status" value="1"/>
</dbReference>